<evidence type="ECO:0000313" key="3">
    <source>
        <dbReference type="Proteomes" id="UP001152523"/>
    </source>
</evidence>
<feature type="region of interest" description="Disordered" evidence="1">
    <location>
        <begin position="140"/>
        <end position="177"/>
    </location>
</feature>
<sequence length="177" mass="20529">MAYNRRSISQSPSMDSQCYHSPTISFSTNEDNRVGYPDPAFGRSYGHFGSPMDAREAFLIEIEKESTREKIIADEIARARYAEARMEEEWALQRDGRYDQRFPLLDQHPHDRSPIGQRSFVGTSGAGFATRNEHRQLEVSPYMEGRAESRSSEMSFVDRRVESRISDRRHPYDSLRN</sequence>
<evidence type="ECO:0000256" key="1">
    <source>
        <dbReference type="SAM" id="MobiDB-lite"/>
    </source>
</evidence>
<feature type="region of interest" description="Disordered" evidence="1">
    <location>
        <begin position="1"/>
        <end position="38"/>
    </location>
</feature>
<feature type="compositionally biased region" description="Basic and acidic residues" evidence="1">
    <location>
        <begin position="145"/>
        <end position="177"/>
    </location>
</feature>
<evidence type="ECO:0000313" key="2">
    <source>
        <dbReference type="EMBL" id="CAH9070550.1"/>
    </source>
</evidence>
<dbReference type="EMBL" id="CAMAPF010000018">
    <property type="protein sequence ID" value="CAH9070550.1"/>
    <property type="molecule type" value="Genomic_DNA"/>
</dbReference>
<organism evidence="2 3">
    <name type="scientific">Cuscuta epithymum</name>
    <dbReference type="NCBI Taxonomy" id="186058"/>
    <lineage>
        <taxon>Eukaryota</taxon>
        <taxon>Viridiplantae</taxon>
        <taxon>Streptophyta</taxon>
        <taxon>Embryophyta</taxon>
        <taxon>Tracheophyta</taxon>
        <taxon>Spermatophyta</taxon>
        <taxon>Magnoliopsida</taxon>
        <taxon>eudicotyledons</taxon>
        <taxon>Gunneridae</taxon>
        <taxon>Pentapetalae</taxon>
        <taxon>asterids</taxon>
        <taxon>lamiids</taxon>
        <taxon>Solanales</taxon>
        <taxon>Convolvulaceae</taxon>
        <taxon>Cuscuteae</taxon>
        <taxon>Cuscuta</taxon>
        <taxon>Cuscuta subgen. Cuscuta</taxon>
    </lineage>
</organism>
<proteinExistence type="predicted"/>
<keyword evidence="3" id="KW-1185">Reference proteome</keyword>
<name>A0AAV0C941_9ASTE</name>
<dbReference type="AlphaFoldDB" id="A0AAV0C941"/>
<dbReference type="Proteomes" id="UP001152523">
    <property type="component" value="Unassembled WGS sequence"/>
</dbReference>
<reference evidence="2" key="1">
    <citation type="submission" date="2022-07" db="EMBL/GenBank/DDBJ databases">
        <authorList>
            <person name="Macas J."/>
            <person name="Novak P."/>
            <person name="Neumann P."/>
        </authorList>
    </citation>
    <scope>NUCLEOTIDE SEQUENCE</scope>
</reference>
<feature type="compositionally biased region" description="Polar residues" evidence="1">
    <location>
        <begin position="1"/>
        <end position="29"/>
    </location>
</feature>
<accession>A0AAV0C941</accession>
<gene>
    <name evidence="2" type="ORF">CEPIT_LOCUS3505</name>
</gene>
<comment type="caution">
    <text evidence="2">The sequence shown here is derived from an EMBL/GenBank/DDBJ whole genome shotgun (WGS) entry which is preliminary data.</text>
</comment>
<protein>
    <submittedName>
        <fullName evidence="2">Uncharacterized protein</fullName>
    </submittedName>
</protein>